<protein>
    <recommendedName>
        <fullName evidence="4">Histone deacetylase complex subunit SAP30 Sin3 binding domain-containing protein</fullName>
    </recommendedName>
</protein>
<dbReference type="AlphaFoldDB" id="A0AAV5RNG9"/>
<evidence type="ECO:0008006" key="4">
    <source>
        <dbReference type="Google" id="ProtNLM"/>
    </source>
</evidence>
<evidence type="ECO:0000313" key="3">
    <source>
        <dbReference type="Proteomes" id="UP001362899"/>
    </source>
</evidence>
<dbReference type="Proteomes" id="UP001362899">
    <property type="component" value="Unassembled WGS sequence"/>
</dbReference>
<comment type="caution">
    <text evidence="2">The sequence shown here is derived from an EMBL/GenBank/DDBJ whole genome shotgun (WGS) entry which is preliminary data.</text>
</comment>
<proteinExistence type="predicted"/>
<feature type="region of interest" description="Disordered" evidence="1">
    <location>
        <begin position="1"/>
        <end position="30"/>
    </location>
</feature>
<reference evidence="2 3" key="1">
    <citation type="journal article" date="2023" name="Elife">
        <title>Identification of key yeast species and microbe-microbe interactions impacting larval growth of Drosophila in the wild.</title>
        <authorList>
            <person name="Mure A."/>
            <person name="Sugiura Y."/>
            <person name="Maeda R."/>
            <person name="Honda K."/>
            <person name="Sakurai N."/>
            <person name="Takahashi Y."/>
            <person name="Watada M."/>
            <person name="Katoh T."/>
            <person name="Gotoh A."/>
            <person name="Gotoh Y."/>
            <person name="Taniguchi I."/>
            <person name="Nakamura K."/>
            <person name="Hayashi T."/>
            <person name="Katayama T."/>
            <person name="Uemura T."/>
            <person name="Hattori Y."/>
        </authorList>
    </citation>
    <scope>NUCLEOTIDE SEQUENCE [LARGE SCALE GENOMIC DNA]</scope>
    <source>
        <strain evidence="2 3">SB-73</strain>
    </source>
</reference>
<feature type="compositionally biased region" description="Basic residues" evidence="1">
    <location>
        <begin position="1"/>
        <end position="11"/>
    </location>
</feature>
<feature type="compositionally biased region" description="Polar residues" evidence="1">
    <location>
        <begin position="210"/>
        <end position="220"/>
    </location>
</feature>
<organism evidence="2 3">
    <name type="scientific">Starmerella bacillaris</name>
    <name type="common">Yeast</name>
    <name type="synonym">Candida zemplinina</name>
    <dbReference type="NCBI Taxonomy" id="1247836"/>
    <lineage>
        <taxon>Eukaryota</taxon>
        <taxon>Fungi</taxon>
        <taxon>Dikarya</taxon>
        <taxon>Ascomycota</taxon>
        <taxon>Saccharomycotina</taxon>
        <taxon>Dipodascomycetes</taxon>
        <taxon>Dipodascales</taxon>
        <taxon>Trichomonascaceae</taxon>
        <taxon>Starmerella</taxon>
    </lineage>
</organism>
<dbReference type="EMBL" id="BTGC01000008">
    <property type="protein sequence ID" value="GMM52039.1"/>
    <property type="molecule type" value="Genomic_DNA"/>
</dbReference>
<gene>
    <name evidence="2" type="ORF">DASB73_030020</name>
</gene>
<accession>A0AAV5RNG9</accession>
<sequence>MPPARTRKRGRAAAQETVVKPAENVSETVKQPPELSVQELRKYIRRYSLPINEPMSFHGYIGSGNVGKDSISSRTHSRSTYLDALAAVTDHLKRSTVKEGDTIAEFLYTIQHRKESFKLNFGQTHKEGDQRLEVPVQEIEPEDIYMRQSQGHLARMAEDMQKEQDKVYVKPVPLEPVQSQSQLLAAPFQPSQTLKVLQSPHLSDHDYNTALDNENETSGPTGPILASPAEQPRESNAVPPVVQPISANTQSSK</sequence>
<evidence type="ECO:0000313" key="2">
    <source>
        <dbReference type="EMBL" id="GMM52039.1"/>
    </source>
</evidence>
<feature type="region of interest" description="Disordered" evidence="1">
    <location>
        <begin position="203"/>
        <end position="253"/>
    </location>
</feature>
<keyword evidence="3" id="KW-1185">Reference proteome</keyword>
<evidence type="ECO:0000256" key="1">
    <source>
        <dbReference type="SAM" id="MobiDB-lite"/>
    </source>
</evidence>
<name>A0AAV5RNG9_STABA</name>